<accession>A0A2N7F8Y4</accession>
<dbReference type="EMBL" id="MCWU01000040">
    <property type="protein sequence ID" value="PMJ63313.1"/>
    <property type="molecule type" value="Genomic_DNA"/>
</dbReference>
<dbReference type="Proteomes" id="UP000235330">
    <property type="component" value="Unassembled WGS sequence"/>
</dbReference>
<evidence type="ECO:0000313" key="1">
    <source>
        <dbReference type="EMBL" id="PMJ63313.1"/>
    </source>
</evidence>
<protein>
    <submittedName>
        <fullName evidence="1">Uncharacterized protein</fullName>
    </submittedName>
</protein>
<name>A0A2N7F8Y4_VIBSP</name>
<comment type="caution">
    <text evidence="1">The sequence shown here is derived from an EMBL/GenBank/DDBJ whole genome shotgun (WGS) entry which is preliminary data.</text>
</comment>
<sequence>MKQLVFISNKFLHYSNEKYINKSNWSLTFSYIKIISEGGLLRGLNIGTSLKKEMRDVASFTMNM</sequence>
<evidence type="ECO:0000313" key="2">
    <source>
        <dbReference type="Proteomes" id="UP000235330"/>
    </source>
</evidence>
<proteinExistence type="predicted"/>
<dbReference type="AlphaFoldDB" id="A0A2N7F8Y4"/>
<reference evidence="2" key="1">
    <citation type="submission" date="2016-07" db="EMBL/GenBank/DDBJ databases">
        <title>Nontailed viruses are major unrecognized killers of bacteria in the ocean.</title>
        <authorList>
            <person name="Kauffman K."/>
            <person name="Hussain F."/>
            <person name="Yang J."/>
            <person name="Arevalo P."/>
            <person name="Brown J."/>
            <person name="Cutler M."/>
            <person name="Kelly L."/>
            <person name="Polz M.F."/>
        </authorList>
    </citation>
    <scope>NUCLEOTIDE SEQUENCE [LARGE SCALE GENOMIC DNA]</scope>
    <source>
        <strain evidence="2">10N.261.55.E11</strain>
    </source>
</reference>
<gene>
    <name evidence="1" type="ORF">BCU17_22825</name>
</gene>
<organism evidence="1 2">
    <name type="scientific">Vibrio splendidus</name>
    <dbReference type="NCBI Taxonomy" id="29497"/>
    <lineage>
        <taxon>Bacteria</taxon>
        <taxon>Pseudomonadati</taxon>
        <taxon>Pseudomonadota</taxon>
        <taxon>Gammaproteobacteria</taxon>
        <taxon>Vibrionales</taxon>
        <taxon>Vibrionaceae</taxon>
        <taxon>Vibrio</taxon>
    </lineage>
</organism>